<evidence type="ECO:0000256" key="1">
    <source>
        <dbReference type="SAM" id="Phobius"/>
    </source>
</evidence>
<dbReference type="Proteomes" id="UP000070475">
    <property type="component" value="Unassembled WGS sequence"/>
</dbReference>
<sequence>MSNLRNKYIFIFTFTCFAAFLLLFLQPALIHAADAGTMVDSGTKERLMEQYGLEPLKPSFSMGWTGMDGGMSTPLQVFLAICGLAASPYLVVIWKFILSRSS</sequence>
<dbReference type="EMBL" id="LIRB01000146">
    <property type="protein sequence ID" value="KWX71707.1"/>
    <property type="molecule type" value="Genomic_DNA"/>
</dbReference>
<dbReference type="AlphaFoldDB" id="A0A132TK12"/>
<dbReference type="OrthoDB" id="2650698at2"/>
<accession>A0A132TK12</accession>
<keyword evidence="1" id="KW-0472">Membrane</keyword>
<feature type="chain" id="PRO_5007454146" description="PDGLE domain-containing protein" evidence="2">
    <location>
        <begin position="33"/>
        <end position="102"/>
    </location>
</feature>
<name>A0A132TK12_9BACL</name>
<comment type="caution">
    <text evidence="3">The sequence shown here is derived from an EMBL/GenBank/DDBJ whole genome shotgun (WGS) entry which is preliminary data.</text>
</comment>
<gene>
    <name evidence="3" type="ORF">AMQ84_27805</name>
</gene>
<evidence type="ECO:0000313" key="3">
    <source>
        <dbReference type="EMBL" id="KWX71707.1"/>
    </source>
</evidence>
<dbReference type="RefSeq" id="WP_060863023.1">
    <property type="nucleotide sequence ID" value="NZ_LIRB01000146.1"/>
</dbReference>
<dbReference type="PATRIC" id="fig|483937.3.peg.4398"/>
<reference evidence="3 4" key="1">
    <citation type="submission" date="2015-08" db="EMBL/GenBank/DDBJ databases">
        <title>Genomes of Paenibacillus riograndensis.</title>
        <authorList>
            <person name="Sant'Anna F.H."/>
            <person name="Souza R."/>
            <person name="Ambrosini A."/>
            <person name="Bach E."/>
            <person name="Fernandes G."/>
            <person name="Balsanelli E."/>
            <person name="Baura V.A."/>
            <person name="Pedrosa F.O."/>
            <person name="Souza E.M."/>
            <person name="Passaglia L."/>
        </authorList>
    </citation>
    <scope>NUCLEOTIDE SEQUENCE [LARGE SCALE GENOMIC DNA]</scope>
    <source>
        <strain evidence="3 4">CAS34</strain>
    </source>
</reference>
<feature type="signal peptide" evidence="2">
    <location>
        <begin position="1"/>
        <end position="32"/>
    </location>
</feature>
<evidence type="ECO:0000256" key="2">
    <source>
        <dbReference type="SAM" id="SignalP"/>
    </source>
</evidence>
<organism evidence="3 4">
    <name type="scientific">Paenibacillus riograndensis</name>
    <dbReference type="NCBI Taxonomy" id="483937"/>
    <lineage>
        <taxon>Bacteria</taxon>
        <taxon>Bacillati</taxon>
        <taxon>Bacillota</taxon>
        <taxon>Bacilli</taxon>
        <taxon>Bacillales</taxon>
        <taxon>Paenibacillaceae</taxon>
        <taxon>Paenibacillus</taxon>
        <taxon>Paenibacillus sonchi group</taxon>
    </lineage>
</organism>
<evidence type="ECO:0008006" key="5">
    <source>
        <dbReference type="Google" id="ProtNLM"/>
    </source>
</evidence>
<keyword evidence="2" id="KW-0732">Signal</keyword>
<feature type="transmembrane region" description="Helical" evidence="1">
    <location>
        <begin position="77"/>
        <end position="98"/>
    </location>
</feature>
<keyword evidence="1" id="KW-0812">Transmembrane</keyword>
<proteinExistence type="predicted"/>
<protein>
    <recommendedName>
        <fullName evidence="5">PDGLE domain-containing protein</fullName>
    </recommendedName>
</protein>
<keyword evidence="4" id="KW-1185">Reference proteome</keyword>
<keyword evidence="1" id="KW-1133">Transmembrane helix</keyword>
<evidence type="ECO:0000313" key="4">
    <source>
        <dbReference type="Proteomes" id="UP000070475"/>
    </source>
</evidence>